<dbReference type="GO" id="GO:0004683">
    <property type="term" value="F:calcium/calmodulin-dependent protein kinase activity"/>
    <property type="evidence" value="ECO:0007669"/>
    <property type="project" value="UniProtKB-EC"/>
</dbReference>
<dbReference type="Proteomes" id="UP000654370">
    <property type="component" value="Unassembled WGS sequence"/>
</dbReference>
<evidence type="ECO:0000256" key="14">
    <source>
        <dbReference type="SAM" id="MobiDB-lite"/>
    </source>
</evidence>
<evidence type="ECO:0000256" key="13">
    <source>
        <dbReference type="RuleBase" id="RU000304"/>
    </source>
</evidence>
<dbReference type="EC" id="2.7.11.17" evidence="2"/>
<dbReference type="Pfam" id="PF00069">
    <property type="entry name" value="Pkinase"/>
    <property type="match status" value="1"/>
</dbReference>
<gene>
    <name evidence="16" type="ORF">INT43_001699</name>
</gene>
<dbReference type="Gene3D" id="1.10.510.10">
    <property type="entry name" value="Transferase(Phosphotransferase) domain 1"/>
    <property type="match status" value="1"/>
</dbReference>
<evidence type="ECO:0000256" key="7">
    <source>
        <dbReference type="ARBA" id="ARBA00022777"/>
    </source>
</evidence>
<feature type="compositionally biased region" description="Polar residues" evidence="14">
    <location>
        <begin position="336"/>
        <end position="346"/>
    </location>
</feature>
<keyword evidence="9" id="KW-0112">Calmodulin-binding</keyword>
<evidence type="ECO:0000256" key="2">
    <source>
        <dbReference type="ARBA" id="ARBA00012434"/>
    </source>
</evidence>
<name>A0A8H7UGB6_MORIS</name>
<evidence type="ECO:0000256" key="1">
    <source>
        <dbReference type="ARBA" id="ARBA00005354"/>
    </source>
</evidence>
<feature type="domain" description="Protein kinase" evidence="15">
    <location>
        <begin position="26"/>
        <end position="274"/>
    </location>
</feature>
<reference evidence="16" key="1">
    <citation type="submission" date="2020-12" db="EMBL/GenBank/DDBJ databases">
        <title>Metabolic potential, ecology and presence of endohyphal bacteria is reflected in genomic diversity of Mucoromycotina.</title>
        <authorList>
            <person name="Muszewska A."/>
            <person name="Okrasinska A."/>
            <person name="Steczkiewicz K."/>
            <person name="Drgas O."/>
            <person name="Orlowska M."/>
            <person name="Perlinska-Lenart U."/>
            <person name="Aleksandrzak-Piekarczyk T."/>
            <person name="Szatraj K."/>
            <person name="Zielenkiewicz U."/>
            <person name="Pilsyk S."/>
            <person name="Malc E."/>
            <person name="Mieczkowski P."/>
            <person name="Kruszewska J.S."/>
            <person name="Biernat P."/>
            <person name="Pawlowska J."/>
        </authorList>
    </citation>
    <scope>NUCLEOTIDE SEQUENCE</scope>
    <source>
        <strain evidence="16">WA0000067209</strain>
    </source>
</reference>
<dbReference type="PANTHER" id="PTHR24347">
    <property type="entry name" value="SERINE/THREONINE-PROTEIN KINASE"/>
    <property type="match status" value="1"/>
</dbReference>
<accession>A0A8H7UGB6</accession>
<evidence type="ECO:0000256" key="6">
    <source>
        <dbReference type="ARBA" id="ARBA00022741"/>
    </source>
</evidence>
<keyword evidence="4" id="KW-0597">Phosphoprotein</keyword>
<dbReference type="SMART" id="SM00220">
    <property type="entry name" value="S_TKc"/>
    <property type="match status" value="1"/>
</dbReference>
<comment type="catalytic activity">
    <reaction evidence="11">
        <text>L-seryl-[protein] + ATP = O-phospho-L-seryl-[protein] + ADP + H(+)</text>
        <dbReference type="Rhea" id="RHEA:17989"/>
        <dbReference type="Rhea" id="RHEA-COMP:9863"/>
        <dbReference type="Rhea" id="RHEA-COMP:11604"/>
        <dbReference type="ChEBI" id="CHEBI:15378"/>
        <dbReference type="ChEBI" id="CHEBI:29999"/>
        <dbReference type="ChEBI" id="CHEBI:30616"/>
        <dbReference type="ChEBI" id="CHEBI:83421"/>
        <dbReference type="ChEBI" id="CHEBI:456216"/>
        <dbReference type="EC" id="2.7.11.17"/>
    </reaction>
</comment>
<dbReference type="OrthoDB" id="40902at2759"/>
<evidence type="ECO:0000256" key="12">
    <source>
        <dbReference type="PROSITE-ProRule" id="PRU10141"/>
    </source>
</evidence>
<dbReference type="InterPro" id="IPR017441">
    <property type="entry name" value="Protein_kinase_ATP_BS"/>
</dbReference>
<keyword evidence="3 13" id="KW-0723">Serine/threonine-protein kinase</keyword>
<evidence type="ECO:0000256" key="11">
    <source>
        <dbReference type="ARBA" id="ARBA00047430"/>
    </source>
</evidence>
<dbReference type="CDD" id="cd05117">
    <property type="entry name" value="STKc_CAMK"/>
    <property type="match status" value="1"/>
</dbReference>
<dbReference type="Gene3D" id="3.30.200.20">
    <property type="entry name" value="Phosphorylase Kinase, domain 1"/>
    <property type="match status" value="1"/>
</dbReference>
<dbReference type="PROSITE" id="PS00108">
    <property type="entry name" value="PROTEIN_KINASE_ST"/>
    <property type="match status" value="1"/>
</dbReference>
<dbReference type="FunFam" id="1.10.510.10:FF:000449">
    <property type="entry name" value="Calcium/calmodulin-dependent protein kinase"/>
    <property type="match status" value="1"/>
</dbReference>
<feature type="region of interest" description="Disordered" evidence="14">
    <location>
        <begin position="326"/>
        <end position="346"/>
    </location>
</feature>
<keyword evidence="8 12" id="KW-0067">ATP-binding</keyword>
<evidence type="ECO:0000256" key="10">
    <source>
        <dbReference type="ARBA" id="ARBA00047307"/>
    </source>
</evidence>
<evidence type="ECO:0000256" key="9">
    <source>
        <dbReference type="ARBA" id="ARBA00022860"/>
    </source>
</evidence>
<keyword evidence="17" id="KW-1185">Reference proteome</keyword>
<dbReference type="AlphaFoldDB" id="A0A8H7UGB6"/>
<evidence type="ECO:0000256" key="4">
    <source>
        <dbReference type="ARBA" id="ARBA00022553"/>
    </source>
</evidence>
<dbReference type="InterPro" id="IPR008271">
    <property type="entry name" value="Ser/Thr_kinase_AS"/>
</dbReference>
<sequence length="346" mass="39258">MGFRDSISAIVHNKKQPDSYDKKKEYTITKVLGNGTFGNVRMANRISDGQPVAIKSIPKKNVAGHFEVVYREMTVLQGLQHPNITTFYDWFESRATGGELFDRICERGKFTEKDAVATMKAVLKGVEYLHSHQVVHRDLKPENLLFKSEDQDAELTICDFGIAKHLTDESAVLTTVCGSPGYVAPEILLRKGYGKPVDLWSLGVITYTLLCGYQPFRAQDRAELLDEIIHARYEFHDRYWHNISSEAKDFINRLLSIDPRKRPTATEALNHHWMTTDAALDQDLLEQVRENFNPRQKLRSAIRSVQALQRMRTGATAHRLSMKLTEQSINEEKIPQNASSSPAAIG</sequence>
<keyword evidence="6 12" id="KW-0547">Nucleotide-binding</keyword>
<evidence type="ECO:0000313" key="16">
    <source>
        <dbReference type="EMBL" id="KAG2178853.1"/>
    </source>
</evidence>
<dbReference type="InterPro" id="IPR011009">
    <property type="entry name" value="Kinase-like_dom_sf"/>
</dbReference>
<feature type="binding site" evidence="12">
    <location>
        <position position="60"/>
    </location>
    <ligand>
        <name>ATP</name>
        <dbReference type="ChEBI" id="CHEBI:30616"/>
    </ligand>
</feature>
<organism evidence="16 17">
    <name type="scientific">Mortierella isabellina</name>
    <name type="common">Filamentous fungus</name>
    <name type="synonym">Umbelopsis isabellina</name>
    <dbReference type="NCBI Taxonomy" id="91625"/>
    <lineage>
        <taxon>Eukaryota</taxon>
        <taxon>Fungi</taxon>
        <taxon>Fungi incertae sedis</taxon>
        <taxon>Mucoromycota</taxon>
        <taxon>Mucoromycotina</taxon>
        <taxon>Umbelopsidomycetes</taxon>
        <taxon>Umbelopsidales</taxon>
        <taxon>Umbelopsidaceae</taxon>
        <taxon>Umbelopsis</taxon>
    </lineage>
</organism>
<dbReference type="InterPro" id="IPR000719">
    <property type="entry name" value="Prot_kinase_dom"/>
</dbReference>
<evidence type="ECO:0000256" key="3">
    <source>
        <dbReference type="ARBA" id="ARBA00022527"/>
    </source>
</evidence>
<comment type="catalytic activity">
    <reaction evidence="10">
        <text>L-threonyl-[protein] + ATP = O-phospho-L-threonyl-[protein] + ADP + H(+)</text>
        <dbReference type="Rhea" id="RHEA:46608"/>
        <dbReference type="Rhea" id="RHEA-COMP:11060"/>
        <dbReference type="Rhea" id="RHEA-COMP:11605"/>
        <dbReference type="ChEBI" id="CHEBI:15378"/>
        <dbReference type="ChEBI" id="CHEBI:30013"/>
        <dbReference type="ChEBI" id="CHEBI:30616"/>
        <dbReference type="ChEBI" id="CHEBI:61977"/>
        <dbReference type="ChEBI" id="CHEBI:456216"/>
        <dbReference type="EC" id="2.7.11.17"/>
    </reaction>
</comment>
<dbReference type="GO" id="GO:0005516">
    <property type="term" value="F:calmodulin binding"/>
    <property type="evidence" value="ECO:0007669"/>
    <property type="project" value="UniProtKB-KW"/>
</dbReference>
<comment type="caution">
    <text evidence="16">The sequence shown here is derived from an EMBL/GenBank/DDBJ whole genome shotgun (WGS) entry which is preliminary data.</text>
</comment>
<evidence type="ECO:0000256" key="5">
    <source>
        <dbReference type="ARBA" id="ARBA00022679"/>
    </source>
</evidence>
<evidence type="ECO:0000259" key="15">
    <source>
        <dbReference type="PROSITE" id="PS50011"/>
    </source>
</evidence>
<dbReference type="EMBL" id="JAEPQZ010000007">
    <property type="protein sequence ID" value="KAG2178853.1"/>
    <property type="molecule type" value="Genomic_DNA"/>
</dbReference>
<evidence type="ECO:0000256" key="8">
    <source>
        <dbReference type="ARBA" id="ARBA00022840"/>
    </source>
</evidence>
<protein>
    <recommendedName>
        <fullName evidence="2">calcium/calmodulin-dependent protein kinase</fullName>
        <ecNumber evidence="2">2.7.11.17</ecNumber>
    </recommendedName>
</protein>
<dbReference type="PROSITE" id="PS00107">
    <property type="entry name" value="PROTEIN_KINASE_ATP"/>
    <property type="match status" value="1"/>
</dbReference>
<dbReference type="GO" id="GO:0005524">
    <property type="term" value="F:ATP binding"/>
    <property type="evidence" value="ECO:0007669"/>
    <property type="project" value="UniProtKB-UniRule"/>
</dbReference>
<keyword evidence="5" id="KW-0808">Transferase</keyword>
<evidence type="ECO:0000313" key="17">
    <source>
        <dbReference type="Proteomes" id="UP000654370"/>
    </source>
</evidence>
<dbReference type="SUPFAM" id="SSF56112">
    <property type="entry name" value="Protein kinase-like (PK-like)"/>
    <property type="match status" value="1"/>
</dbReference>
<dbReference type="PROSITE" id="PS50011">
    <property type="entry name" value="PROTEIN_KINASE_DOM"/>
    <property type="match status" value="1"/>
</dbReference>
<comment type="similarity">
    <text evidence="1">Belongs to the protein kinase superfamily. CAMK Ser/Thr protein kinase family. CaMK subfamily.</text>
</comment>
<proteinExistence type="inferred from homology"/>
<keyword evidence="7" id="KW-0418">Kinase</keyword>